<evidence type="ECO:0000256" key="9">
    <source>
        <dbReference type="ARBA" id="ARBA00023125"/>
    </source>
</evidence>
<dbReference type="Pfam" id="PF00712">
    <property type="entry name" value="DNA_pol3_beta"/>
    <property type="match status" value="1"/>
</dbReference>
<feature type="domain" description="DNA polymerase III beta sliding clamp central" evidence="12">
    <location>
        <begin position="128"/>
        <end position="238"/>
    </location>
</feature>
<evidence type="ECO:0000259" key="13">
    <source>
        <dbReference type="Pfam" id="PF02768"/>
    </source>
</evidence>
<dbReference type="InterPro" id="IPR022635">
    <property type="entry name" value="DNA_polIII_beta_C"/>
</dbReference>
<feature type="domain" description="DNA polymerase III beta sliding clamp C-terminal" evidence="13">
    <location>
        <begin position="244"/>
        <end position="362"/>
    </location>
</feature>
<comment type="subunit">
    <text evidence="10">Forms a ring-shaped head-to-tail homodimer around DNA.</text>
</comment>
<proteinExistence type="inferred from homology"/>
<evidence type="ECO:0000313" key="14">
    <source>
        <dbReference type="EMBL" id="SHJ43660.1"/>
    </source>
</evidence>
<dbReference type="EMBL" id="FQZP01000054">
    <property type="protein sequence ID" value="SHJ43660.1"/>
    <property type="molecule type" value="Genomic_DNA"/>
</dbReference>
<keyword evidence="15" id="KW-1185">Reference proteome</keyword>
<dbReference type="GO" id="GO:0003677">
    <property type="term" value="F:DNA binding"/>
    <property type="evidence" value="ECO:0007669"/>
    <property type="project" value="UniProtKB-UniRule"/>
</dbReference>
<reference evidence="14 15" key="1">
    <citation type="submission" date="2016-11" db="EMBL/GenBank/DDBJ databases">
        <authorList>
            <person name="Varghese N."/>
            <person name="Submissions S."/>
        </authorList>
    </citation>
    <scope>NUCLEOTIDE SEQUENCE [LARGE SCALE GENOMIC DNA]</scope>
    <source>
        <strain evidence="14 15">DSM 19027</strain>
    </source>
</reference>
<evidence type="ECO:0000256" key="7">
    <source>
        <dbReference type="ARBA" id="ARBA00022705"/>
    </source>
</evidence>
<dbReference type="NCBIfam" id="TIGR00663">
    <property type="entry name" value="dnan"/>
    <property type="match status" value="1"/>
</dbReference>
<keyword evidence="5 10" id="KW-0808">Transferase</keyword>
<evidence type="ECO:0000256" key="1">
    <source>
        <dbReference type="ARBA" id="ARBA00004496"/>
    </source>
</evidence>
<dbReference type="OrthoDB" id="8421503at2"/>
<dbReference type="SUPFAM" id="SSF55979">
    <property type="entry name" value="DNA clamp"/>
    <property type="match status" value="3"/>
</dbReference>
<evidence type="ECO:0000256" key="6">
    <source>
        <dbReference type="ARBA" id="ARBA00022695"/>
    </source>
</evidence>
<dbReference type="Pfam" id="PF02767">
    <property type="entry name" value="DNA_pol3_beta_2"/>
    <property type="match status" value="1"/>
</dbReference>
<dbReference type="RefSeq" id="WP_149679439.1">
    <property type="nucleotide sequence ID" value="NZ_FQZP01000054.1"/>
</dbReference>
<dbReference type="GO" id="GO:0009360">
    <property type="term" value="C:DNA polymerase III complex"/>
    <property type="evidence" value="ECO:0007669"/>
    <property type="project" value="InterPro"/>
</dbReference>
<feature type="domain" description="DNA polymerase III beta sliding clamp N-terminal" evidence="11">
    <location>
        <begin position="1"/>
        <end position="116"/>
    </location>
</feature>
<comment type="function">
    <text evidence="10">Confers DNA tethering and processivity to DNA polymerases and other proteins. Acts as a clamp, forming a ring around DNA (a reaction catalyzed by the clamp-loading complex) which diffuses in an ATP-independent manner freely and bidirectionally along dsDNA. Initially characterized for its ability to contact the catalytic subunit of DNA polymerase III (Pol III), a complex, multichain enzyme responsible for most of the replicative synthesis in bacteria; Pol III exhibits 3'-5' exonuclease proofreading activity. The beta chain is required for initiation of replication as well as for processivity of DNA replication.</text>
</comment>
<sequence>MKIIVLKQNLMEAINVVQKAVMTKATLPILEGIYIEAGEKVKLIGNCFDLGIEYTLDADVQRQGSVVIEARMFGEIIRKLPDAPVYIEVLEGFKVRIECLNSYFEIRGMDGDTYPMPPVYDSEFTLSLPQAVLKELIRQTIFAVGNDENRKIMTGVLMEAVQGELKMAALDGFRMAVCSSVIKEDVNFKVVIPGKNMQEILRVLETSEDAVTISMAGSLVSFDLKNCRIVSKVLEGEFMNYSSYIPAQFETVINVNTRELEESMERASLITSEDKRYPVRINLSYDKMVISSTTEKGLSKEEIQIENSGNTMQIGFNPRYFLDALKVINDEKIKISFTSPVGPCIITPIEHDRFLFLILPVRLKS</sequence>
<comment type="subcellular location">
    <subcellularLocation>
        <location evidence="1 10">Cytoplasm</location>
    </subcellularLocation>
</comment>
<evidence type="ECO:0000256" key="5">
    <source>
        <dbReference type="ARBA" id="ARBA00022679"/>
    </source>
</evidence>
<keyword evidence="9" id="KW-0238">DNA-binding</keyword>
<keyword evidence="8 10" id="KW-0239">DNA-directed DNA polymerase</keyword>
<keyword evidence="6 10" id="KW-0548">Nucleotidyltransferase</keyword>
<evidence type="ECO:0000256" key="2">
    <source>
        <dbReference type="ARBA" id="ARBA00010752"/>
    </source>
</evidence>
<dbReference type="InterPro" id="IPR022637">
    <property type="entry name" value="DNA_polIII_beta_cen"/>
</dbReference>
<evidence type="ECO:0000256" key="8">
    <source>
        <dbReference type="ARBA" id="ARBA00022932"/>
    </source>
</evidence>
<dbReference type="InterPro" id="IPR046938">
    <property type="entry name" value="DNA_clamp_sf"/>
</dbReference>
<dbReference type="PIRSF" id="PIRSF000804">
    <property type="entry name" value="DNA_pol_III_b"/>
    <property type="match status" value="1"/>
</dbReference>
<comment type="similarity">
    <text evidence="2 10">Belongs to the beta sliding clamp family.</text>
</comment>
<dbReference type="GO" id="GO:0006271">
    <property type="term" value="P:DNA strand elongation involved in DNA replication"/>
    <property type="evidence" value="ECO:0007669"/>
    <property type="project" value="TreeGrafter"/>
</dbReference>
<dbReference type="GO" id="GO:0008408">
    <property type="term" value="F:3'-5' exonuclease activity"/>
    <property type="evidence" value="ECO:0007669"/>
    <property type="project" value="InterPro"/>
</dbReference>
<keyword evidence="7 10" id="KW-0235">DNA replication</keyword>
<dbReference type="Proteomes" id="UP000324781">
    <property type="component" value="Unassembled WGS sequence"/>
</dbReference>
<accession>A0A1M6JAI5</accession>
<dbReference type="PANTHER" id="PTHR30478">
    <property type="entry name" value="DNA POLYMERASE III SUBUNIT BETA"/>
    <property type="match status" value="1"/>
</dbReference>
<dbReference type="SMART" id="SM00480">
    <property type="entry name" value="POL3Bc"/>
    <property type="match status" value="1"/>
</dbReference>
<keyword evidence="4 10" id="KW-0963">Cytoplasm</keyword>
<dbReference type="AlphaFoldDB" id="A0A1M6JAI5"/>
<organism evidence="14 15">
    <name type="scientific">Thermoclostridium caenicola</name>
    <dbReference type="NCBI Taxonomy" id="659425"/>
    <lineage>
        <taxon>Bacteria</taxon>
        <taxon>Bacillati</taxon>
        <taxon>Bacillota</taxon>
        <taxon>Clostridia</taxon>
        <taxon>Eubacteriales</taxon>
        <taxon>Oscillospiraceae</taxon>
        <taxon>Thermoclostridium</taxon>
    </lineage>
</organism>
<dbReference type="GO" id="GO:0005737">
    <property type="term" value="C:cytoplasm"/>
    <property type="evidence" value="ECO:0007669"/>
    <property type="project" value="UniProtKB-SubCell"/>
</dbReference>
<dbReference type="Gene3D" id="3.10.150.10">
    <property type="entry name" value="DNA Polymerase III, subunit A, domain 2"/>
    <property type="match status" value="1"/>
</dbReference>
<evidence type="ECO:0000256" key="3">
    <source>
        <dbReference type="ARBA" id="ARBA00021035"/>
    </source>
</evidence>
<evidence type="ECO:0000256" key="10">
    <source>
        <dbReference type="PIRNR" id="PIRNR000804"/>
    </source>
</evidence>
<dbReference type="InterPro" id="IPR022634">
    <property type="entry name" value="DNA_polIII_beta_N"/>
</dbReference>
<dbReference type="InterPro" id="IPR001001">
    <property type="entry name" value="DNA_polIII_beta"/>
</dbReference>
<evidence type="ECO:0000256" key="4">
    <source>
        <dbReference type="ARBA" id="ARBA00022490"/>
    </source>
</evidence>
<dbReference type="GO" id="GO:0003887">
    <property type="term" value="F:DNA-directed DNA polymerase activity"/>
    <property type="evidence" value="ECO:0007669"/>
    <property type="project" value="UniProtKB-UniRule"/>
</dbReference>
<evidence type="ECO:0000313" key="15">
    <source>
        <dbReference type="Proteomes" id="UP000324781"/>
    </source>
</evidence>
<dbReference type="Pfam" id="PF02768">
    <property type="entry name" value="DNA_pol3_beta_3"/>
    <property type="match status" value="1"/>
</dbReference>
<evidence type="ECO:0000259" key="11">
    <source>
        <dbReference type="Pfam" id="PF00712"/>
    </source>
</evidence>
<dbReference type="CDD" id="cd00140">
    <property type="entry name" value="beta_clamp"/>
    <property type="match status" value="1"/>
</dbReference>
<dbReference type="Gene3D" id="3.70.10.10">
    <property type="match status" value="1"/>
</dbReference>
<protein>
    <recommendedName>
        <fullName evidence="3 10">Beta sliding clamp</fullName>
    </recommendedName>
</protein>
<gene>
    <name evidence="14" type="ORF">SAMN05444373_105412</name>
</gene>
<evidence type="ECO:0000259" key="12">
    <source>
        <dbReference type="Pfam" id="PF02767"/>
    </source>
</evidence>
<name>A0A1M6JAI5_9FIRM</name>
<dbReference type="PANTHER" id="PTHR30478:SF0">
    <property type="entry name" value="BETA SLIDING CLAMP"/>
    <property type="match status" value="1"/>
</dbReference>